<dbReference type="Proteomes" id="UP000310158">
    <property type="component" value="Unassembled WGS sequence"/>
</dbReference>
<evidence type="ECO:0000313" key="2">
    <source>
        <dbReference type="Proteomes" id="UP000310158"/>
    </source>
</evidence>
<name>A0A4S4LB73_9AGAM</name>
<dbReference type="EMBL" id="SGPL01000830">
    <property type="protein sequence ID" value="THH06900.1"/>
    <property type="molecule type" value="Genomic_DNA"/>
</dbReference>
<dbReference type="OrthoDB" id="3259646at2759"/>
<protein>
    <submittedName>
        <fullName evidence="1">Uncharacterized protein</fullName>
    </submittedName>
</protein>
<sequence>MRHPGIITNKPALRQFENVLNRRGACRVPDDEATRPPPSRHADRMLKSERRLLTAISLPPCESFSDSKAVSLVRVSHLRQTPELHPGPGTSWSGTVYDLSNSLFGWFEQTGQLVDLEEVLLHRQALDLSPDPHPNWSSSLHDLSRALHMLFNWQRRSIDRYRRCDLNMSSVARPPTFGHPPPMSILVYLGENAISDKFASARDWARCTDGIQCQLSRAISLSSACCLGSQYWDSTCNLVKKDSVPKSDALMA</sequence>
<proteinExistence type="predicted"/>
<comment type="caution">
    <text evidence="1">The sequence shown here is derived from an EMBL/GenBank/DDBJ whole genome shotgun (WGS) entry which is preliminary data.</text>
</comment>
<accession>A0A4S4LB73</accession>
<organism evidence="1 2">
    <name type="scientific">Bondarzewia mesenterica</name>
    <dbReference type="NCBI Taxonomy" id="1095465"/>
    <lineage>
        <taxon>Eukaryota</taxon>
        <taxon>Fungi</taxon>
        <taxon>Dikarya</taxon>
        <taxon>Basidiomycota</taxon>
        <taxon>Agaricomycotina</taxon>
        <taxon>Agaricomycetes</taxon>
        <taxon>Russulales</taxon>
        <taxon>Bondarzewiaceae</taxon>
        <taxon>Bondarzewia</taxon>
    </lineage>
</organism>
<gene>
    <name evidence="1" type="ORF">EW146_g9477</name>
</gene>
<keyword evidence="2" id="KW-1185">Reference proteome</keyword>
<evidence type="ECO:0000313" key="1">
    <source>
        <dbReference type="EMBL" id="THH06900.1"/>
    </source>
</evidence>
<dbReference type="AlphaFoldDB" id="A0A4S4LB73"/>
<reference evidence="1 2" key="1">
    <citation type="submission" date="2019-02" db="EMBL/GenBank/DDBJ databases">
        <title>Genome sequencing of the rare red list fungi Bondarzewia mesenterica.</title>
        <authorList>
            <person name="Buettner E."/>
            <person name="Kellner H."/>
        </authorList>
    </citation>
    <scope>NUCLEOTIDE SEQUENCE [LARGE SCALE GENOMIC DNA]</scope>
    <source>
        <strain evidence="1 2">DSM 108281</strain>
    </source>
</reference>